<name>A0A644W266_9ZZZZ</name>
<dbReference type="Gene3D" id="1.10.260.40">
    <property type="entry name" value="lambda repressor-like DNA-binding domains"/>
    <property type="match status" value="1"/>
</dbReference>
<dbReference type="Gene3D" id="3.40.50.300">
    <property type="entry name" value="P-loop containing nucleotide triphosphate hydrolases"/>
    <property type="match status" value="1"/>
</dbReference>
<protein>
    <recommendedName>
        <fullName evidence="1">NB-ARC domain-containing protein</fullName>
    </recommendedName>
</protein>
<gene>
    <name evidence="2" type="ORF">SDC9_43870</name>
</gene>
<reference evidence="2" key="1">
    <citation type="submission" date="2019-08" db="EMBL/GenBank/DDBJ databases">
        <authorList>
            <person name="Kucharzyk K."/>
            <person name="Murdoch R.W."/>
            <person name="Higgins S."/>
            <person name="Loffler F."/>
        </authorList>
    </citation>
    <scope>NUCLEOTIDE SEQUENCE</scope>
</reference>
<dbReference type="InterPro" id="IPR027417">
    <property type="entry name" value="P-loop_NTPase"/>
</dbReference>
<feature type="domain" description="NB-ARC" evidence="1">
    <location>
        <begin position="145"/>
        <end position="310"/>
    </location>
</feature>
<dbReference type="GO" id="GO:0043531">
    <property type="term" value="F:ADP binding"/>
    <property type="evidence" value="ECO:0007669"/>
    <property type="project" value="InterPro"/>
</dbReference>
<dbReference type="CDD" id="cd00093">
    <property type="entry name" value="HTH_XRE"/>
    <property type="match status" value="1"/>
</dbReference>
<evidence type="ECO:0000259" key="1">
    <source>
        <dbReference type="Pfam" id="PF00931"/>
    </source>
</evidence>
<evidence type="ECO:0000313" key="2">
    <source>
        <dbReference type="EMBL" id="MPL97678.1"/>
    </source>
</evidence>
<dbReference type="Pfam" id="PF00931">
    <property type="entry name" value="NB-ARC"/>
    <property type="match status" value="1"/>
</dbReference>
<organism evidence="2">
    <name type="scientific">bioreactor metagenome</name>
    <dbReference type="NCBI Taxonomy" id="1076179"/>
    <lineage>
        <taxon>unclassified sequences</taxon>
        <taxon>metagenomes</taxon>
        <taxon>ecological metagenomes</taxon>
    </lineage>
</organism>
<dbReference type="InterPro" id="IPR010982">
    <property type="entry name" value="Lambda_DNA-bd_dom_sf"/>
</dbReference>
<dbReference type="InterPro" id="IPR042197">
    <property type="entry name" value="Apaf_helical"/>
</dbReference>
<dbReference type="InterPro" id="IPR002182">
    <property type="entry name" value="NB-ARC"/>
</dbReference>
<dbReference type="PANTHER" id="PTHR36766:SF30">
    <property type="entry name" value="TIR-NBS TYPE DISEASE RESISTANCE PROTEIN-RELATED"/>
    <property type="match status" value="1"/>
</dbReference>
<dbReference type="EMBL" id="VSSQ01000569">
    <property type="protein sequence ID" value="MPL97678.1"/>
    <property type="molecule type" value="Genomic_DNA"/>
</dbReference>
<comment type="caution">
    <text evidence="2">The sequence shown here is derived from an EMBL/GenBank/DDBJ whole genome shotgun (WGS) entry which is preliminary data.</text>
</comment>
<dbReference type="PANTHER" id="PTHR36766">
    <property type="entry name" value="PLANT BROAD-SPECTRUM MILDEW RESISTANCE PROTEIN RPW8"/>
    <property type="match status" value="1"/>
</dbReference>
<dbReference type="InterPro" id="IPR001387">
    <property type="entry name" value="Cro/C1-type_HTH"/>
</dbReference>
<sequence length="531" mass="59966">MERISFGSQLRALRNSAEYYENGYNHLSQQIFGELVSEYFKDADFTRDTVSKWENGETIIRVEERTKLCAIISVLYRYKSIHSRQESDAFLQMGRYDSLDENEAKMINPEWVNDPALKTDFGENHFSNLPDFPSLWFGRNDDLQNVKNLLKGLNQGNRPIRVMTIHGRAGVGKSALAAKLAHDPELKSQYSDAVLWITLGENANILESLACWGKMLGDQEFQQARTVHEAQSRLSTLLKNKHALLIIDDVWRNEDINFFNVGGPGCITLVTTRDENLAAGLATNSDYVYSLKPLDEENAIRLLNELAPQKATQYPDQCKQLTNVLEGLPLALQIAGRMLRHEIKTGPDILEFIKEINQKSAELEKADPDDRSELIQFTSPTIAAMLEKCVELLNVRTRKGFTFLGSFAAKPYSFDANGLKIAWRTDNPGPTIRALVDHGLVESQPDGNRYQMHLLLALLANNLLSEYEAKKKGLTINTSETIDIPEGKIIVFKSRDPIEGKHTTINHKLHINNPKPGSEITIFDLTNDHKN</sequence>
<dbReference type="SUPFAM" id="SSF52540">
    <property type="entry name" value="P-loop containing nucleoside triphosphate hydrolases"/>
    <property type="match status" value="1"/>
</dbReference>
<accession>A0A644W266</accession>
<dbReference type="AlphaFoldDB" id="A0A644W266"/>
<dbReference type="Gene3D" id="1.10.8.430">
    <property type="entry name" value="Helical domain of apoptotic protease-activating factors"/>
    <property type="match status" value="1"/>
</dbReference>
<dbReference type="PRINTS" id="PR00364">
    <property type="entry name" value="DISEASERSIST"/>
</dbReference>
<dbReference type="GO" id="GO:0003677">
    <property type="term" value="F:DNA binding"/>
    <property type="evidence" value="ECO:0007669"/>
    <property type="project" value="InterPro"/>
</dbReference>
<proteinExistence type="predicted"/>